<keyword evidence="2" id="KW-0732">Signal</keyword>
<dbReference type="AlphaFoldDB" id="A0A2G1QKB4"/>
<evidence type="ECO:0000313" key="4">
    <source>
        <dbReference type="Proteomes" id="UP000221168"/>
    </source>
</evidence>
<gene>
    <name evidence="3" type="ORF">CSC94_16810</name>
</gene>
<feature type="signal peptide" evidence="2">
    <location>
        <begin position="1"/>
        <end position="20"/>
    </location>
</feature>
<proteinExistence type="predicted"/>
<feature type="region of interest" description="Disordered" evidence="1">
    <location>
        <begin position="459"/>
        <end position="502"/>
    </location>
</feature>
<accession>A0A2G1QKB4</accession>
<protein>
    <submittedName>
        <fullName evidence="3">Uncharacterized protein</fullName>
    </submittedName>
</protein>
<evidence type="ECO:0000256" key="1">
    <source>
        <dbReference type="SAM" id="MobiDB-lite"/>
    </source>
</evidence>
<dbReference type="EMBL" id="PDVP01000011">
    <property type="protein sequence ID" value="PHP65975.1"/>
    <property type="molecule type" value="Genomic_DNA"/>
</dbReference>
<feature type="chain" id="PRO_5013840960" evidence="2">
    <location>
        <begin position="21"/>
        <end position="1188"/>
    </location>
</feature>
<organism evidence="3 4">
    <name type="scientific">Zhengella mangrovi</name>
    <dbReference type="NCBI Taxonomy" id="1982044"/>
    <lineage>
        <taxon>Bacteria</taxon>
        <taxon>Pseudomonadati</taxon>
        <taxon>Pseudomonadota</taxon>
        <taxon>Alphaproteobacteria</taxon>
        <taxon>Hyphomicrobiales</taxon>
        <taxon>Notoacmeibacteraceae</taxon>
        <taxon>Zhengella</taxon>
    </lineage>
</organism>
<comment type="caution">
    <text evidence="3">The sequence shown here is derived from an EMBL/GenBank/DDBJ whole genome shotgun (WGS) entry which is preliminary data.</text>
</comment>
<name>A0A2G1QKB4_9HYPH</name>
<dbReference type="Proteomes" id="UP000221168">
    <property type="component" value="Unassembled WGS sequence"/>
</dbReference>
<evidence type="ECO:0000256" key="2">
    <source>
        <dbReference type="SAM" id="SignalP"/>
    </source>
</evidence>
<sequence length="1188" mass="127896">MLTRLLLLLALLAIAPAANAEQTFNLRSVSFSVPDDLAVTSRTREQEYDFANAAGTIQLWARWWFPDEPLLGYPDIVRHEARTVAGRDALFIHGSAGGQRSFTLAFTGKDGQGEQFLLQLHADEASVSESKQMALFDRLVASLVYDGVPAASANTRQKGDAAPQGGATRAFDGFRMAIPADWSEHAGETPVDGVKQVVLAPPSADSIVWVATSSGGDGMDALQTIDAFAGLLFGEYLVIKSIDGETYPEIAGSPVNAMDYTANVFPMAGIELPYKRGRGRVYRGGDAGQAFVIVTITAADAPAAGMDELDAMARSFSFATAGTGAADQPGGTTTIEIPLAVDGRADQPGANWLPLLQQRFGTDCALVDLASWTDPRRKVLEDAGATLVFVALCQGGAQPAFGVNFRYDIRTATSDYFNPLILAMFKANARQGFAFLETRDAVLATISLKDNRTLSLSIDEVTPPAAPADDPKANGKEGLTIERQGRQQDNAAPTPGGKDTEDTAQADWEAVLRPRNFGVLFDGKSLDAFRGFGFQGGDFAAQARLAGEALDIAIPDKSGWAKTGIVSAAPVVRMPYPGSPLATEIAVAATLDAPDTHLMIALAPDSKVAEDPWNGFEVHVAIRRHQDGAGRYAVHYRGERRGADGVFFWPSGTQRLSFLLTPDQELELRDEAGNELFTVPLTSSFAARKWHLAVYTQGAGKNAPARLDLRQVAVNAVDWQSPPAYSAPKREAGTMELFDGKGLGRIWHGFNRHEGQFDRFAGFSGGALRIMTTAADKAGTIGLYSTDAALWLDRFRDDARLRLDIGLAGAATTGFELGLQQAYGLNGNVPGNGSFFAAIRRDKEGQLHLQAGVKPAAPAIDVPVDAVPDHLAIVLHPQGIRLDIPGAPQDLVPWDGLQDGAGLRVYLLAQADPQTGAAGLVLRSVSADWFPPALPAYDGPDPQAGALPRTEVFSGAMTDGWKPMETAYAKFSELATQDGGALVLRRRDAPNNDHRIGIVSTEPVIVTDRRVLRTSQHVRLSLVPMEKFAAWISLSPRQDDPNRDGAIRVVLEEVQDGPHAGQLRFALGFGYYYFWNRYLEPGWHRTVWNGDLTIRIGNGWVSADLGHDVKIAARYQSMGPGENLYLSVRPGTERYRETGALALTSISAGWDAPPGMTESQRWTLMDDEAFDPKAYLRALASEIDGVAR</sequence>
<feature type="compositionally biased region" description="Basic and acidic residues" evidence="1">
    <location>
        <begin position="469"/>
        <end position="486"/>
    </location>
</feature>
<reference evidence="3 4" key="1">
    <citation type="submission" date="2017-10" db="EMBL/GenBank/DDBJ databases">
        <title>Sedimentibacterium mangrovi gen. nov., sp. nov., a novel member of family Phyllobacteriacea isolated from mangrove sediment.</title>
        <authorList>
            <person name="Liao H."/>
            <person name="Tian Y."/>
        </authorList>
    </citation>
    <scope>NUCLEOTIDE SEQUENCE [LARGE SCALE GENOMIC DNA]</scope>
    <source>
        <strain evidence="3 4">X9-2-2</strain>
    </source>
</reference>
<evidence type="ECO:0000313" key="3">
    <source>
        <dbReference type="EMBL" id="PHP65975.1"/>
    </source>
</evidence>
<keyword evidence="4" id="KW-1185">Reference proteome</keyword>